<dbReference type="InterPro" id="IPR037465">
    <property type="entry name" value="YlxR"/>
</dbReference>
<comment type="caution">
    <text evidence="2">The sequence shown here is derived from an EMBL/GenBank/DDBJ whole genome shotgun (WGS) entry which is preliminary data.</text>
</comment>
<dbReference type="Gene3D" id="3.30.1230.10">
    <property type="entry name" value="YlxR-like"/>
    <property type="match status" value="1"/>
</dbReference>
<dbReference type="PANTHER" id="PTHR34215">
    <property type="entry name" value="BLL0784 PROTEIN"/>
    <property type="match status" value="1"/>
</dbReference>
<reference evidence="2" key="1">
    <citation type="journal article" date="2020" name="mSystems">
        <title>Genome- and Community-Level Interaction Insights into Carbon Utilization and Element Cycling Functions of Hydrothermarchaeota in Hydrothermal Sediment.</title>
        <authorList>
            <person name="Zhou Z."/>
            <person name="Liu Y."/>
            <person name="Xu W."/>
            <person name="Pan J."/>
            <person name="Luo Z.H."/>
            <person name="Li M."/>
        </authorList>
    </citation>
    <scope>NUCLEOTIDE SEQUENCE [LARGE SCALE GENOMIC DNA]</scope>
    <source>
        <strain evidence="2">SpSt-143</strain>
    </source>
</reference>
<dbReference type="PANTHER" id="PTHR34215:SF1">
    <property type="entry name" value="YLXR DOMAIN-CONTAINING PROTEIN"/>
    <property type="match status" value="1"/>
</dbReference>
<dbReference type="AlphaFoldDB" id="A0A7V2F5M4"/>
<proteinExistence type="predicted"/>
<protein>
    <submittedName>
        <fullName evidence="2">YlxR family protein</fullName>
    </submittedName>
</protein>
<dbReference type="Pfam" id="PF04296">
    <property type="entry name" value="YlxR"/>
    <property type="match status" value="1"/>
</dbReference>
<evidence type="ECO:0000259" key="1">
    <source>
        <dbReference type="Pfam" id="PF04296"/>
    </source>
</evidence>
<feature type="domain" description="YlxR" evidence="1">
    <location>
        <begin position="9"/>
        <end position="81"/>
    </location>
</feature>
<dbReference type="InterPro" id="IPR007393">
    <property type="entry name" value="YlxR_dom"/>
</dbReference>
<evidence type="ECO:0000313" key="2">
    <source>
        <dbReference type="EMBL" id="HER95496.1"/>
    </source>
</evidence>
<dbReference type="EMBL" id="DSGB01000003">
    <property type="protein sequence ID" value="HER95496.1"/>
    <property type="molecule type" value="Genomic_DNA"/>
</dbReference>
<sequence>MAKRHVPLRRCVVCRTQQPKSALVRIVRQPDGRVALDAEQKKSGRGAYLCRQPSCWNPKLALPRLQRALRTSIDEAFRATLLSYAAHLHSADTA</sequence>
<dbReference type="NCBIfam" id="NF047356">
    <property type="entry name" value="RNA_bind_RnpM"/>
    <property type="match status" value="1"/>
</dbReference>
<dbReference type="InterPro" id="IPR035931">
    <property type="entry name" value="YlxR-like_sf"/>
</dbReference>
<organism evidence="2">
    <name type="scientific">Rhodothermus marinus</name>
    <name type="common">Rhodothermus obamensis</name>
    <dbReference type="NCBI Taxonomy" id="29549"/>
    <lineage>
        <taxon>Bacteria</taxon>
        <taxon>Pseudomonadati</taxon>
        <taxon>Rhodothermota</taxon>
        <taxon>Rhodothermia</taxon>
        <taxon>Rhodothermales</taxon>
        <taxon>Rhodothermaceae</taxon>
        <taxon>Rhodothermus</taxon>
    </lineage>
</organism>
<dbReference type="SUPFAM" id="SSF64376">
    <property type="entry name" value="YlxR-like"/>
    <property type="match status" value="1"/>
</dbReference>
<name>A0A7V2F5M4_RHOMR</name>
<accession>A0A7V2F5M4</accession>
<gene>
    <name evidence="2" type="ORF">ENO59_03125</name>
</gene>